<keyword evidence="5" id="KW-1185">Reference proteome</keyword>
<dbReference type="PANTHER" id="PTHR10491:SF4">
    <property type="entry name" value="METHIONINE ADENOSYLTRANSFERASE 2 SUBUNIT BETA"/>
    <property type="match status" value="1"/>
</dbReference>
<dbReference type="InterPro" id="IPR036291">
    <property type="entry name" value="NAD(P)-bd_dom_sf"/>
</dbReference>
<feature type="domain" description="RmlD-like substrate binding" evidence="3">
    <location>
        <begin position="1"/>
        <end position="279"/>
    </location>
</feature>
<dbReference type="InterPro" id="IPR005913">
    <property type="entry name" value="dTDP_dehydrorham_reduct"/>
</dbReference>
<protein>
    <recommendedName>
        <fullName evidence="2">dTDP-4-dehydrorhamnose reductase</fullName>
        <ecNumber evidence="2">1.1.1.133</ecNumber>
    </recommendedName>
</protein>
<dbReference type="CDD" id="cd05254">
    <property type="entry name" value="dTDP_HR_like_SDR_e"/>
    <property type="match status" value="1"/>
</dbReference>
<comment type="function">
    <text evidence="2">Catalyzes the reduction of dTDP-6-deoxy-L-lyxo-4-hexulose to yield dTDP-L-rhamnose.</text>
</comment>
<dbReference type="GO" id="GO:0005829">
    <property type="term" value="C:cytosol"/>
    <property type="evidence" value="ECO:0007669"/>
    <property type="project" value="TreeGrafter"/>
</dbReference>
<keyword evidence="2 4" id="KW-0560">Oxidoreductase</keyword>
<name>A0A9X2DSW9_9BACI</name>
<dbReference type="GO" id="GO:0008831">
    <property type="term" value="F:dTDP-4-dehydrorhamnose reductase activity"/>
    <property type="evidence" value="ECO:0007669"/>
    <property type="project" value="UniProtKB-EC"/>
</dbReference>
<dbReference type="InterPro" id="IPR029903">
    <property type="entry name" value="RmlD-like-bd"/>
</dbReference>
<evidence type="ECO:0000256" key="1">
    <source>
        <dbReference type="ARBA" id="ARBA00010944"/>
    </source>
</evidence>
<dbReference type="PANTHER" id="PTHR10491">
    <property type="entry name" value="DTDP-4-DEHYDRORHAMNOSE REDUCTASE"/>
    <property type="match status" value="1"/>
</dbReference>
<dbReference type="Pfam" id="PF04321">
    <property type="entry name" value="RmlD_sub_bind"/>
    <property type="match status" value="1"/>
</dbReference>
<dbReference type="GO" id="GO:0019305">
    <property type="term" value="P:dTDP-rhamnose biosynthetic process"/>
    <property type="evidence" value="ECO:0007669"/>
    <property type="project" value="TreeGrafter"/>
</dbReference>
<evidence type="ECO:0000256" key="2">
    <source>
        <dbReference type="RuleBase" id="RU364082"/>
    </source>
</evidence>
<dbReference type="Gene3D" id="3.40.50.720">
    <property type="entry name" value="NAD(P)-binding Rossmann-like Domain"/>
    <property type="match status" value="1"/>
</dbReference>
<accession>A0A9X2DSW9</accession>
<comment type="caution">
    <text evidence="4">The sequence shown here is derived from an EMBL/GenBank/DDBJ whole genome shotgun (WGS) entry which is preliminary data.</text>
</comment>
<evidence type="ECO:0000259" key="3">
    <source>
        <dbReference type="Pfam" id="PF04321"/>
    </source>
</evidence>
<sequence>MKVLITGGMGQLGRAFYQRLKNKADVVVCGKEQLDVTREAEVRAVLEKVQPTLVIHCAALTDVDQCEREPERAFRINSHGSFHVARSAAQVKADVISISSDYVFSAYSSTPYEPDSPPSPLSVYGASKWIGEQLTLQAHPRALIVRTAWLYGGHENDFIEKIVARAALQRTISVVDDQIGSPTYVEDVVSYCLRLFEGGARGRVFHVTNRGSCSRYEMAKVIMESLQLDQITVEPVKTVRQPGVAVRPPRTILGLDQLPAAGLPEPAHWKPTLIRYLQERRQRR</sequence>
<comment type="similarity">
    <text evidence="1 2">Belongs to the dTDP-4-dehydrorhamnose reductase family.</text>
</comment>
<dbReference type="Proteomes" id="UP001139179">
    <property type="component" value="Unassembled WGS sequence"/>
</dbReference>
<organism evidence="4 5">
    <name type="scientific">Halalkalibacter oceani</name>
    <dbReference type="NCBI Taxonomy" id="1653776"/>
    <lineage>
        <taxon>Bacteria</taxon>
        <taxon>Bacillati</taxon>
        <taxon>Bacillota</taxon>
        <taxon>Bacilli</taxon>
        <taxon>Bacillales</taxon>
        <taxon>Bacillaceae</taxon>
        <taxon>Halalkalibacter</taxon>
    </lineage>
</organism>
<proteinExistence type="inferred from homology"/>
<dbReference type="EC" id="1.1.1.133" evidence="2"/>
<dbReference type="AlphaFoldDB" id="A0A9X2DSW9"/>
<evidence type="ECO:0000313" key="5">
    <source>
        <dbReference type="Proteomes" id="UP001139179"/>
    </source>
</evidence>
<dbReference type="Gene3D" id="3.90.25.10">
    <property type="entry name" value="UDP-galactose 4-epimerase, domain 1"/>
    <property type="match status" value="1"/>
</dbReference>
<reference evidence="4" key="1">
    <citation type="submission" date="2022-05" db="EMBL/GenBank/DDBJ databases">
        <title>Comparative Genomics of Spacecraft Associated Microbes.</title>
        <authorList>
            <person name="Tran M.T."/>
            <person name="Wright A."/>
            <person name="Seuylemezian A."/>
            <person name="Eisen J."/>
            <person name="Coil D."/>
        </authorList>
    </citation>
    <scope>NUCLEOTIDE SEQUENCE</scope>
    <source>
        <strain evidence="4">214.1.1</strain>
    </source>
</reference>
<keyword evidence="2" id="KW-0521">NADP</keyword>
<dbReference type="EMBL" id="JAMBOL010000017">
    <property type="protein sequence ID" value="MCM3715575.1"/>
    <property type="molecule type" value="Genomic_DNA"/>
</dbReference>
<dbReference type="NCBIfam" id="TIGR01214">
    <property type="entry name" value="rmlD"/>
    <property type="match status" value="1"/>
</dbReference>
<evidence type="ECO:0000313" key="4">
    <source>
        <dbReference type="EMBL" id="MCM3715575.1"/>
    </source>
</evidence>
<comment type="pathway">
    <text evidence="2">Carbohydrate biosynthesis; dTDP-L-rhamnose biosynthesis.</text>
</comment>
<dbReference type="SUPFAM" id="SSF51735">
    <property type="entry name" value="NAD(P)-binding Rossmann-fold domains"/>
    <property type="match status" value="1"/>
</dbReference>
<dbReference type="RefSeq" id="WP_251224310.1">
    <property type="nucleotide sequence ID" value="NZ_JAMBOL010000017.1"/>
</dbReference>
<gene>
    <name evidence="4" type="primary">rfbD</name>
    <name evidence="4" type="ORF">M3202_16030</name>
</gene>